<reference evidence="2 4" key="1">
    <citation type="submission" date="2023-03" db="EMBL/GenBank/DDBJ databases">
        <authorList>
            <person name="Shen W."/>
            <person name="Cai J."/>
        </authorList>
    </citation>
    <scope>NUCLEOTIDE SEQUENCE</scope>
    <source>
        <strain evidence="3 4">B516</strain>
        <strain evidence="2">K72-2</strain>
    </source>
</reference>
<sequence length="54" mass="6089">MLTTFISLFSIFALAALLAGTFFLAKLAMQQETRAVKVPVRAQNQNPRIHSNRR</sequence>
<proteinExistence type="predicted"/>
<keyword evidence="1" id="KW-0812">Transmembrane</keyword>
<keyword evidence="1" id="KW-1133">Transmembrane helix</keyword>
<organism evidence="2 5">
    <name type="scientific">Enterococcus casseliflavus</name>
    <name type="common">Enterococcus flavescens</name>
    <dbReference type="NCBI Taxonomy" id="37734"/>
    <lineage>
        <taxon>Bacteria</taxon>
        <taxon>Bacillati</taxon>
        <taxon>Bacillota</taxon>
        <taxon>Bacilli</taxon>
        <taxon>Lactobacillales</taxon>
        <taxon>Enterococcaceae</taxon>
        <taxon>Enterococcus</taxon>
    </lineage>
</organism>
<dbReference type="GeneID" id="61006875"/>
<evidence type="ECO:0000256" key="1">
    <source>
        <dbReference type="SAM" id="Phobius"/>
    </source>
</evidence>
<evidence type="ECO:0000313" key="3">
    <source>
        <dbReference type="EMBL" id="MDT2982918.1"/>
    </source>
</evidence>
<name>A0AAW8UYX3_ENTCA</name>
<dbReference type="Proteomes" id="UP001253851">
    <property type="component" value="Unassembled WGS sequence"/>
</dbReference>
<keyword evidence="1" id="KW-0472">Membrane</keyword>
<dbReference type="RefSeq" id="WP_005229460.1">
    <property type="nucleotide sequence ID" value="NZ_BAAAXK010000042.1"/>
</dbReference>
<accession>A0AAW8UYX3</accession>
<comment type="caution">
    <text evidence="2">The sequence shown here is derived from an EMBL/GenBank/DDBJ whole genome shotgun (WGS) entry which is preliminary data.</text>
</comment>
<gene>
    <name evidence="2" type="ORF">P7I32_06500</name>
    <name evidence="3" type="ORF">P7I34_09615</name>
</gene>
<dbReference type="Proteomes" id="UP001268896">
    <property type="component" value="Unassembled WGS sequence"/>
</dbReference>
<evidence type="ECO:0000313" key="2">
    <source>
        <dbReference type="EMBL" id="MDT2964253.1"/>
    </source>
</evidence>
<dbReference type="EMBL" id="JARQDV010000003">
    <property type="protein sequence ID" value="MDT2964253.1"/>
    <property type="molecule type" value="Genomic_DNA"/>
</dbReference>
<dbReference type="AlphaFoldDB" id="A0AAW8UYX3"/>
<protein>
    <submittedName>
        <fullName evidence="2">Uncharacterized protein</fullName>
    </submittedName>
</protein>
<evidence type="ECO:0000313" key="4">
    <source>
        <dbReference type="Proteomes" id="UP001253851"/>
    </source>
</evidence>
<dbReference type="EMBL" id="JARQDZ010000003">
    <property type="protein sequence ID" value="MDT2982918.1"/>
    <property type="molecule type" value="Genomic_DNA"/>
</dbReference>
<feature type="transmembrane region" description="Helical" evidence="1">
    <location>
        <begin position="6"/>
        <end position="25"/>
    </location>
</feature>
<evidence type="ECO:0000313" key="5">
    <source>
        <dbReference type="Proteomes" id="UP001268896"/>
    </source>
</evidence>